<dbReference type="Gene3D" id="3.30.420.40">
    <property type="match status" value="1"/>
</dbReference>
<comment type="caution">
    <text evidence="3">The sequence shown here is derived from an EMBL/GenBank/DDBJ whole genome shotgun (WGS) entry which is preliminary data.</text>
</comment>
<sequence length="376" mass="41438">MYLVEVGIQKLREELMTPEWNVPLIFVGDVGGTSARLGFARHNKDDSFCIAITRYRMKSKDIAELLKFFKEILEVMPASIIARVTAGAINVPGPVTNGAVGGPFNNLKGLARLSDYPTALFPPGRSAILNDLEAGGFGVLAVSDAHIFPEYFELMWEGSQWRACERQAAGSVLGRGRCVVLAPGTGLGSSLIHYNPMGQQYVVLPLELGSQTLSMRKDIDYIETLRAELKRLPSFENMVSGAGLEFHYRQAVGGLKPPLSAAEIAKLASEGDAAACKALKKFNAYLMRVGSEASMAFVPLTIVIIGDNVVNNKFFFENPENLKELRREALNHEMERFGFQSRVTYLRQKKLLNLNLIGCYQCGHNFTAKKTQLAKL</sequence>
<dbReference type="AlphaFoldDB" id="A0A422NQ21"/>
<dbReference type="PANTHER" id="PTHR47450">
    <property type="entry name" value="GLUCOKINASE"/>
    <property type="match status" value="1"/>
</dbReference>
<dbReference type="GO" id="GO:0006096">
    <property type="term" value="P:glycolytic process"/>
    <property type="evidence" value="ECO:0007669"/>
    <property type="project" value="InterPro"/>
</dbReference>
<dbReference type="Pfam" id="PF02685">
    <property type="entry name" value="Glucokinase"/>
    <property type="match status" value="1"/>
</dbReference>
<keyword evidence="4" id="KW-1185">Reference proteome</keyword>
<dbReference type="EC" id="2.7.1.2" evidence="3"/>
<dbReference type="SUPFAM" id="SSF53067">
    <property type="entry name" value="Actin-like ATPase domain"/>
    <property type="match status" value="1"/>
</dbReference>
<dbReference type="EMBL" id="MKKU01000563">
    <property type="protein sequence ID" value="RNF07531.1"/>
    <property type="molecule type" value="Genomic_DNA"/>
</dbReference>
<dbReference type="RefSeq" id="XP_029225675.1">
    <property type="nucleotide sequence ID" value="XM_029374214.1"/>
</dbReference>
<dbReference type="Gene3D" id="3.40.367.20">
    <property type="match status" value="1"/>
</dbReference>
<name>A0A422NQ21_9TRYP</name>
<evidence type="ECO:0000256" key="2">
    <source>
        <dbReference type="ARBA" id="ARBA00022777"/>
    </source>
</evidence>
<protein>
    <submittedName>
        <fullName evidence="3">Glucokinase 1</fullName>
        <ecNumber evidence="3">2.7.1.2</ecNumber>
    </submittedName>
</protein>
<evidence type="ECO:0000256" key="1">
    <source>
        <dbReference type="ARBA" id="ARBA00022679"/>
    </source>
</evidence>
<dbReference type="OrthoDB" id="10257118at2759"/>
<dbReference type="PANTHER" id="PTHR47450:SF1">
    <property type="entry name" value="GLUCOKINASE"/>
    <property type="match status" value="1"/>
</dbReference>
<dbReference type="GO" id="GO:0005536">
    <property type="term" value="F:D-glucose binding"/>
    <property type="evidence" value="ECO:0007669"/>
    <property type="project" value="InterPro"/>
</dbReference>
<organism evidence="3 4">
    <name type="scientific">Trypanosoma conorhini</name>
    <dbReference type="NCBI Taxonomy" id="83891"/>
    <lineage>
        <taxon>Eukaryota</taxon>
        <taxon>Discoba</taxon>
        <taxon>Euglenozoa</taxon>
        <taxon>Kinetoplastea</taxon>
        <taxon>Metakinetoplastina</taxon>
        <taxon>Trypanosomatida</taxon>
        <taxon>Trypanosomatidae</taxon>
        <taxon>Trypanosoma</taxon>
    </lineage>
</organism>
<dbReference type="CDD" id="cd24008">
    <property type="entry name" value="ASKHA_NBD_GLK"/>
    <property type="match status" value="1"/>
</dbReference>
<dbReference type="GO" id="GO:0005524">
    <property type="term" value="F:ATP binding"/>
    <property type="evidence" value="ECO:0007669"/>
    <property type="project" value="InterPro"/>
</dbReference>
<dbReference type="Proteomes" id="UP000284403">
    <property type="component" value="Unassembled WGS sequence"/>
</dbReference>
<dbReference type="GeneID" id="40320959"/>
<evidence type="ECO:0000313" key="3">
    <source>
        <dbReference type="EMBL" id="RNF07531.1"/>
    </source>
</evidence>
<gene>
    <name evidence="3" type="ORF">Tco025E_07348</name>
</gene>
<keyword evidence="2 3" id="KW-0418">Kinase</keyword>
<accession>A0A422NQ21</accession>
<dbReference type="InterPro" id="IPR003836">
    <property type="entry name" value="Glucokinase"/>
</dbReference>
<evidence type="ECO:0000313" key="4">
    <source>
        <dbReference type="Proteomes" id="UP000284403"/>
    </source>
</evidence>
<dbReference type="InterPro" id="IPR043129">
    <property type="entry name" value="ATPase_NBD"/>
</dbReference>
<reference evidence="3 4" key="1">
    <citation type="journal article" date="2018" name="BMC Genomics">
        <title>Genomic comparison of Trypanosoma conorhini and Trypanosoma rangeli to Trypanosoma cruzi strains of high and low virulence.</title>
        <authorList>
            <person name="Bradwell K.R."/>
            <person name="Koparde V.N."/>
            <person name="Matveyev A.V."/>
            <person name="Serrano M.G."/>
            <person name="Alves J.M."/>
            <person name="Parikh H."/>
            <person name="Huang B."/>
            <person name="Lee V."/>
            <person name="Espinosa-Alvarez O."/>
            <person name="Ortiz P.A."/>
            <person name="Costa-Martins A.G."/>
            <person name="Teixeira M.M."/>
            <person name="Buck G.A."/>
        </authorList>
    </citation>
    <scope>NUCLEOTIDE SEQUENCE [LARGE SCALE GENOMIC DNA]</scope>
    <source>
        <strain evidence="3 4">025E</strain>
    </source>
</reference>
<proteinExistence type="predicted"/>
<dbReference type="GO" id="GO:0004340">
    <property type="term" value="F:glucokinase activity"/>
    <property type="evidence" value="ECO:0007669"/>
    <property type="project" value="UniProtKB-EC"/>
</dbReference>
<keyword evidence="1 3" id="KW-0808">Transferase</keyword>